<feature type="transmembrane region" description="Helical" evidence="1">
    <location>
        <begin position="12"/>
        <end position="44"/>
    </location>
</feature>
<reference evidence="2 3" key="2">
    <citation type="submission" date="2019-01" db="EMBL/GenBank/DDBJ databases">
        <title>Tautonia sociabilis, a novel thermotolerant planctomycete of Isosphaeraceae family, isolated from a 4000 m deep subterranean habitat.</title>
        <authorList>
            <person name="Kovaleva O.L."/>
            <person name="Elcheninov A.G."/>
            <person name="Van Heerden E."/>
            <person name="Toshchakov S.V."/>
            <person name="Novikov A."/>
            <person name="Bonch-Osmolovskaya E.A."/>
            <person name="Kublanov I.V."/>
        </authorList>
    </citation>
    <scope>NUCLEOTIDE SEQUENCE [LARGE SCALE GENOMIC DNA]</scope>
    <source>
        <strain evidence="2 3">GM2012</strain>
    </source>
</reference>
<reference evidence="2 3" key="1">
    <citation type="submission" date="2018-12" db="EMBL/GenBank/DDBJ databases">
        <authorList>
            <person name="Toschakov S.V."/>
        </authorList>
    </citation>
    <scope>NUCLEOTIDE SEQUENCE [LARGE SCALE GENOMIC DNA]</scope>
    <source>
        <strain evidence="2 3">GM2012</strain>
    </source>
</reference>
<feature type="transmembrane region" description="Helical" evidence="1">
    <location>
        <begin position="64"/>
        <end position="84"/>
    </location>
</feature>
<gene>
    <name evidence="2" type="ORF">TsocGM_04565</name>
</gene>
<keyword evidence="1" id="KW-0812">Transmembrane</keyword>
<evidence type="ECO:0000256" key="1">
    <source>
        <dbReference type="SAM" id="Phobius"/>
    </source>
</evidence>
<evidence type="ECO:0000313" key="2">
    <source>
        <dbReference type="EMBL" id="RUL88888.1"/>
    </source>
</evidence>
<dbReference type="EMBL" id="RYZH01000006">
    <property type="protein sequence ID" value="RUL88888.1"/>
    <property type="molecule type" value="Genomic_DNA"/>
</dbReference>
<protein>
    <submittedName>
        <fullName evidence="2">Uncharacterized protein</fullName>
    </submittedName>
</protein>
<proteinExistence type="predicted"/>
<dbReference type="RefSeq" id="WP_126724139.1">
    <property type="nucleotide sequence ID" value="NZ_RYZH01000006.1"/>
</dbReference>
<keyword evidence="1" id="KW-0472">Membrane</keyword>
<sequence>MARTVGSRVRVAFAWVAALGSVLLAFNLLVAAGLAVLLTSGVFLVPGPSWQDLAFPFGHSWFRVALLIGWTGTSAVVATAARRLARKDGNGTFRTSRAGSADRLAGLGLAASVADSALVGVLLISARWYGHAW</sequence>
<dbReference type="AlphaFoldDB" id="A0A432MP87"/>
<organism evidence="2 3">
    <name type="scientific">Tautonia sociabilis</name>
    <dbReference type="NCBI Taxonomy" id="2080755"/>
    <lineage>
        <taxon>Bacteria</taxon>
        <taxon>Pseudomonadati</taxon>
        <taxon>Planctomycetota</taxon>
        <taxon>Planctomycetia</taxon>
        <taxon>Isosphaerales</taxon>
        <taxon>Isosphaeraceae</taxon>
        <taxon>Tautonia</taxon>
    </lineage>
</organism>
<keyword evidence="3" id="KW-1185">Reference proteome</keyword>
<accession>A0A432MP87</accession>
<name>A0A432MP87_9BACT</name>
<feature type="transmembrane region" description="Helical" evidence="1">
    <location>
        <begin position="104"/>
        <end position="129"/>
    </location>
</feature>
<comment type="caution">
    <text evidence="2">The sequence shown here is derived from an EMBL/GenBank/DDBJ whole genome shotgun (WGS) entry which is preliminary data.</text>
</comment>
<evidence type="ECO:0000313" key="3">
    <source>
        <dbReference type="Proteomes" id="UP000280296"/>
    </source>
</evidence>
<dbReference type="Proteomes" id="UP000280296">
    <property type="component" value="Unassembled WGS sequence"/>
</dbReference>
<keyword evidence="1" id="KW-1133">Transmembrane helix</keyword>